<reference evidence="2" key="1">
    <citation type="submission" date="2022-08" db="EMBL/GenBank/DDBJ databases">
        <authorList>
            <person name="Marques A."/>
        </authorList>
    </citation>
    <scope>NUCLEOTIDE SEQUENCE</scope>
    <source>
        <strain evidence="2">RhyPub2mFocal</strain>
        <tissue evidence="2">Leaves</tissue>
    </source>
</reference>
<keyword evidence="3" id="KW-1185">Reference proteome</keyword>
<dbReference type="SUPFAM" id="SSF89919">
    <property type="entry name" value="Ribosome-binding factor A, RbfA"/>
    <property type="match status" value="1"/>
</dbReference>
<dbReference type="EMBL" id="JAMFTS010000003">
    <property type="protein sequence ID" value="KAJ4775120.1"/>
    <property type="molecule type" value="Genomic_DNA"/>
</dbReference>
<dbReference type="InterPro" id="IPR023799">
    <property type="entry name" value="RbfA_dom_sf"/>
</dbReference>
<organism evidence="2 3">
    <name type="scientific">Rhynchospora pubera</name>
    <dbReference type="NCBI Taxonomy" id="906938"/>
    <lineage>
        <taxon>Eukaryota</taxon>
        <taxon>Viridiplantae</taxon>
        <taxon>Streptophyta</taxon>
        <taxon>Embryophyta</taxon>
        <taxon>Tracheophyta</taxon>
        <taxon>Spermatophyta</taxon>
        <taxon>Magnoliopsida</taxon>
        <taxon>Liliopsida</taxon>
        <taxon>Poales</taxon>
        <taxon>Cyperaceae</taxon>
        <taxon>Cyperoideae</taxon>
        <taxon>Rhynchosporeae</taxon>
        <taxon>Rhynchospora</taxon>
    </lineage>
</organism>
<dbReference type="Proteomes" id="UP001140206">
    <property type="component" value="Chromosome 3"/>
</dbReference>
<dbReference type="PANTHER" id="PTHR33515:SF1">
    <property type="entry name" value="RIBOSOME-BINDING FACTOR A, CHLOROPLASTIC-RELATED"/>
    <property type="match status" value="1"/>
</dbReference>
<dbReference type="HAMAP" id="MF_00003">
    <property type="entry name" value="RbfA"/>
    <property type="match status" value="1"/>
</dbReference>
<protein>
    <submittedName>
        <fullName evidence="2">Ribosome-binding factor A</fullName>
    </submittedName>
</protein>
<dbReference type="InterPro" id="IPR000238">
    <property type="entry name" value="RbfA"/>
</dbReference>
<name>A0AAV8E4G4_9POAL</name>
<dbReference type="GO" id="GO:0006364">
    <property type="term" value="P:rRNA processing"/>
    <property type="evidence" value="ECO:0007669"/>
    <property type="project" value="InterPro"/>
</dbReference>
<dbReference type="Pfam" id="PF02033">
    <property type="entry name" value="RBFA"/>
    <property type="match status" value="1"/>
</dbReference>
<dbReference type="InterPro" id="IPR015946">
    <property type="entry name" value="KH_dom-like_a/b"/>
</dbReference>
<proteinExistence type="inferred from homology"/>
<accession>A0AAV8E4G4</accession>
<feature type="compositionally biased region" description="Basic and acidic residues" evidence="1">
    <location>
        <begin position="217"/>
        <end position="235"/>
    </location>
</feature>
<dbReference type="AlphaFoldDB" id="A0AAV8E4G4"/>
<evidence type="ECO:0000313" key="2">
    <source>
        <dbReference type="EMBL" id="KAJ4775120.1"/>
    </source>
</evidence>
<gene>
    <name evidence="2" type="ORF">LUZ62_059377</name>
</gene>
<evidence type="ECO:0000313" key="3">
    <source>
        <dbReference type="Proteomes" id="UP001140206"/>
    </source>
</evidence>
<feature type="compositionally biased region" description="Acidic residues" evidence="1">
    <location>
        <begin position="236"/>
        <end position="249"/>
    </location>
</feature>
<sequence length="257" mass="29039">MNQQNPKNPSKIIFFSASHEVNREAKSRRKKMLLSRAVSSPSLPLSRVTSLQSGFSLASPVQFLSTSTLSLSALTINGKRERGAGVRCMAKEKRVKMVGRQIMRELSEILERDQIVRRALLPEAAFGADLYLSSVTTITDVEVTADLQIAKVYVSVFGDKRGKEVAIEGLKSKAKYIRSQLGKRMRLRVTPLLRFIEDDSIERGCGVIALLDELKEEREGKDQDEKKEKPSKRLDEQDEEEYWDDDELDNGGIFFVK</sequence>
<feature type="region of interest" description="Disordered" evidence="1">
    <location>
        <begin position="217"/>
        <end position="257"/>
    </location>
</feature>
<evidence type="ECO:0000256" key="1">
    <source>
        <dbReference type="SAM" id="MobiDB-lite"/>
    </source>
</evidence>
<dbReference type="NCBIfam" id="TIGR00082">
    <property type="entry name" value="rbfA"/>
    <property type="match status" value="1"/>
</dbReference>
<comment type="caution">
    <text evidence="2">The sequence shown here is derived from an EMBL/GenBank/DDBJ whole genome shotgun (WGS) entry which is preliminary data.</text>
</comment>
<dbReference type="PANTHER" id="PTHR33515">
    <property type="entry name" value="RIBOSOME-BINDING FACTOR A, CHLOROPLASTIC-RELATED"/>
    <property type="match status" value="1"/>
</dbReference>
<dbReference type="Gene3D" id="3.30.300.20">
    <property type="match status" value="1"/>
</dbReference>
<dbReference type="GO" id="GO:0043024">
    <property type="term" value="F:ribosomal small subunit binding"/>
    <property type="evidence" value="ECO:0007669"/>
    <property type="project" value="TreeGrafter"/>
</dbReference>